<dbReference type="OrthoDB" id="61113at2759"/>
<dbReference type="GO" id="GO:0016747">
    <property type="term" value="F:acyltransferase activity, transferring groups other than amino-acyl groups"/>
    <property type="evidence" value="ECO:0007669"/>
    <property type="project" value="InterPro"/>
</dbReference>
<dbReference type="InterPro" id="IPR000182">
    <property type="entry name" value="GNAT_dom"/>
</dbReference>
<dbReference type="EMBL" id="KV875102">
    <property type="protein sequence ID" value="OIW25270.1"/>
    <property type="molecule type" value="Genomic_DNA"/>
</dbReference>
<dbReference type="AlphaFoldDB" id="A0A1J7ICT5"/>
<feature type="domain" description="N-acetyltransferase" evidence="1">
    <location>
        <begin position="64"/>
        <end position="209"/>
    </location>
</feature>
<organism evidence="2 3">
    <name type="scientific">Coniochaeta ligniaria NRRL 30616</name>
    <dbReference type="NCBI Taxonomy" id="1408157"/>
    <lineage>
        <taxon>Eukaryota</taxon>
        <taxon>Fungi</taxon>
        <taxon>Dikarya</taxon>
        <taxon>Ascomycota</taxon>
        <taxon>Pezizomycotina</taxon>
        <taxon>Sordariomycetes</taxon>
        <taxon>Sordariomycetidae</taxon>
        <taxon>Coniochaetales</taxon>
        <taxon>Coniochaetaceae</taxon>
        <taxon>Coniochaeta</taxon>
    </lineage>
</organism>
<gene>
    <name evidence="2" type="ORF">CONLIGDRAFT_656928</name>
</gene>
<evidence type="ECO:0000259" key="1">
    <source>
        <dbReference type="PROSITE" id="PS51186"/>
    </source>
</evidence>
<dbReference type="PANTHER" id="PTHR42791">
    <property type="entry name" value="GNAT FAMILY ACETYLTRANSFERASE"/>
    <property type="match status" value="1"/>
</dbReference>
<dbReference type="Proteomes" id="UP000182658">
    <property type="component" value="Unassembled WGS sequence"/>
</dbReference>
<evidence type="ECO:0000313" key="3">
    <source>
        <dbReference type="Proteomes" id="UP000182658"/>
    </source>
</evidence>
<accession>A0A1J7ICT5</accession>
<reference evidence="2 3" key="1">
    <citation type="submission" date="2016-10" db="EMBL/GenBank/DDBJ databases">
        <title>Draft genome sequence of Coniochaeta ligniaria NRRL30616, a lignocellulolytic fungus for bioabatement of inhibitors in plant biomass hydrolysates.</title>
        <authorList>
            <consortium name="DOE Joint Genome Institute"/>
            <person name="Jimenez D.J."/>
            <person name="Hector R.E."/>
            <person name="Riley R."/>
            <person name="Sun H."/>
            <person name="Grigoriev I.V."/>
            <person name="Van Elsas J.D."/>
            <person name="Nichols N.N."/>
        </authorList>
    </citation>
    <scope>NUCLEOTIDE SEQUENCE [LARGE SCALE GENOMIC DNA]</scope>
    <source>
        <strain evidence="2 3">NRRL 30616</strain>
    </source>
</reference>
<proteinExistence type="predicted"/>
<dbReference type="SUPFAM" id="SSF55729">
    <property type="entry name" value="Acyl-CoA N-acyltransferases (Nat)"/>
    <property type="match status" value="1"/>
</dbReference>
<protein>
    <recommendedName>
        <fullName evidence="1">N-acetyltransferase domain-containing protein</fullName>
    </recommendedName>
</protein>
<name>A0A1J7ICT5_9PEZI</name>
<dbReference type="Gene3D" id="3.40.630.30">
    <property type="match status" value="1"/>
</dbReference>
<dbReference type="InParanoid" id="A0A1J7ICT5"/>
<dbReference type="PROSITE" id="PS51186">
    <property type="entry name" value="GNAT"/>
    <property type="match status" value="1"/>
</dbReference>
<keyword evidence="3" id="KW-1185">Reference proteome</keyword>
<dbReference type="InterPro" id="IPR016181">
    <property type="entry name" value="Acyl_CoA_acyltransferase"/>
</dbReference>
<dbReference type="Pfam" id="PF13673">
    <property type="entry name" value="Acetyltransf_10"/>
    <property type="match status" value="1"/>
</dbReference>
<dbReference type="CDD" id="cd04301">
    <property type="entry name" value="NAT_SF"/>
    <property type="match status" value="1"/>
</dbReference>
<dbReference type="InterPro" id="IPR052523">
    <property type="entry name" value="Trichothecene_AcTrans"/>
</dbReference>
<dbReference type="PANTHER" id="PTHR42791:SF2">
    <property type="entry name" value="N-ACETYLTRANSFERASE DOMAIN-CONTAINING PROTEIN"/>
    <property type="match status" value="1"/>
</dbReference>
<evidence type="ECO:0000313" key="2">
    <source>
        <dbReference type="EMBL" id="OIW25270.1"/>
    </source>
</evidence>
<sequence>MAAWKIRGCTVADAPAIARNNMSAFWEDPTWILLWPEHDFLIEQATKRYPRGLTRDRAVNRHQKAVDPVTAGNLLWPEAQVPAVSVEEEEEFRNLAESAWWEGRSGMSGLDDKNEVVMDRIMAERGYIKLDYLAVHPDNKGKGMGTALVESGIQYAENARLPIFAMAFKAGQGIYRRLAFKEVERVIQDDSQFGGKGEYGAYFVVYDVAK</sequence>